<evidence type="ECO:0000259" key="10">
    <source>
        <dbReference type="Pfam" id="PF12621"/>
    </source>
</evidence>
<evidence type="ECO:0000313" key="13">
    <source>
        <dbReference type="EMBL" id="KAK5079604.1"/>
    </source>
</evidence>
<feature type="region of interest" description="Disordered" evidence="7">
    <location>
        <begin position="268"/>
        <end position="298"/>
    </location>
</feature>
<evidence type="ECO:0000256" key="6">
    <source>
        <dbReference type="ARBA" id="ARBA00023136"/>
    </source>
</evidence>
<evidence type="ECO:0000259" key="11">
    <source>
        <dbReference type="Pfam" id="PF13967"/>
    </source>
</evidence>
<dbReference type="PANTHER" id="PTHR13018">
    <property type="entry name" value="PROBABLE MEMBRANE PROTEIN DUF221-RELATED"/>
    <property type="match status" value="1"/>
</dbReference>
<dbReference type="EMBL" id="JAVRRG010000182">
    <property type="protein sequence ID" value="KAK5079604.1"/>
    <property type="molecule type" value="Genomic_DNA"/>
</dbReference>
<comment type="similarity">
    <text evidence="2">Belongs to the CSC1 (TC 1.A.17) family.</text>
</comment>
<comment type="caution">
    <text evidence="13">The sequence shown here is derived from an EMBL/GenBank/DDBJ whole genome shotgun (WGS) entry which is preliminary data.</text>
</comment>
<evidence type="ECO:0000256" key="5">
    <source>
        <dbReference type="ARBA" id="ARBA00022989"/>
    </source>
</evidence>
<dbReference type="InterPro" id="IPR022257">
    <property type="entry name" value="PHM7_ext"/>
</dbReference>
<feature type="domain" description="CSC1/OSCA1-like N-terminal transmembrane" evidence="11">
    <location>
        <begin position="30"/>
        <end position="181"/>
    </location>
</feature>
<feature type="compositionally biased region" description="Basic and acidic residues" evidence="7">
    <location>
        <begin position="272"/>
        <end position="296"/>
    </location>
</feature>
<dbReference type="Pfam" id="PF14703">
    <property type="entry name" value="PHM7_cyt"/>
    <property type="match status" value="1"/>
</dbReference>
<evidence type="ECO:0000313" key="14">
    <source>
        <dbReference type="Proteomes" id="UP001345013"/>
    </source>
</evidence>
<protein>
    <submittedName>
        <fullName evidence="13">Phosphate metabolism protein 7</fullName>
    </submittedName>
</protein>
<gene>
    <name evidence="13" type="primary">PHM7_2</name>
    <name evidence="13" type="ORF">LTR24_009109</name>
</gene>
<evidence type="ECO:0000256" key="3">
    <source>
        <dbReference type="ARBA" id="ARBA00022448"/>
    </source>
</evidence>
<feature type="transmembrane region" description="Helical" evidence="8">
    <location>
        <begin position="398"/>
        <end position="425"/>
    </location>
</feature>
<dbReference type="InterPro" id="IPR003864">
    <property type="entry name" value="CSC1/OSCA1-like_7TM"/>
</dbReference>
<feature type="region of interest" description="Disordered" evidence="7">
    <location>
        <begin position="1"/>
        <end position="24"/>
    </location>
</feature>
<sequence>MDTVDMHSFSRRQNSAGSNRGGGSNSLSGIISTLVPVFIVFAVCLGLFLLLRMKFEKVYQPRAEQQPVLKEKKRRTPAGSVKGFFATVFDHKGLPDTLVLERNSLDGYLFLRFFKVLIVMSFVGCCITWPILFPVNITGGAGQQQLDKLSFSNISNPIRYYAHALVAFVYLGFVLLLIARERMNFIGLRQAYFLNSLRAERLTSRTVLFMSIPKDLLSEQALIKAFGRHVRKVWMATDAKDLEDKVDDRSKLHMKVEAAQVKLSKQANAARIKAEKKNPGSQTDRRDPNHWIDNKKRPTHKLKPLIGKKVDTINYGREEIPRLNKEIAHEQRAHQTGAVQFVSAAFIEFTSQDAAQRAYQLAQKSKKKTMRPRYIDVQPDEILWKNLKSSYAQRKIKIAIATAIMYAIIFFWTPITAFIGALTNINYLTNKVPFLSFINDIPSSILGVVTGLLPTLILALCVILFPIICRLLAKQAEPTLSAVELKTQHWYFVFQVIQVFLIPTFSSGAAAVTTQIVNNPGSAPSLLASNLPKASNFYISYFILYGLAQAGMQLLNIVALLLFVVLGTFLDKTPRKMYNRWITLAGLGWGSEYPKWTNLGVIAIAYSCIAPLVLGFATIGFTFLYIAFRYKWLFVLGNKIDMKGEAFARALKQLRTGVYLATVCLIGLFGIATGESPAGSGPLAIMIVFLVLAAIFNALLDRALAPLEQGLPLDLTSTATHDYDERKPAPGVGQPDYYGGNAHLNVPHNVTPRAADDVEANGSLPQDKTGNKLTQRIRPYIDSHFYKPNIGRTFHLPEPDYEYADAYYNPAVVADAPFLWIARDPCGVSNMLVRDNEAAGLSSSDQFAWFDEKNKLRWDDAAVGKVTTMIQDKQSLTGAGASAGGETGGGTHAGGGGY</sequence>
<feature type="compositionally biased region" description="Gly residues" evidence="7">
    <location>
        <begin position="881"/>
        <end position="898"/>
    </location>
</feature>
<feature type="transmembrane region" description="Helical" evidence="8">
    <location>
        <begin position="445"/>
        <end position="469"/>
    </location>
</feature>
<keyword evidence="3" id="KW-0813">Transport</keyword>
<feature type="transmembrane region" description="Helical" evidence="8">
    <location>
        <begin position="160"/>
        <end position="179"/>
    </location>
</feature>
<name>A0ABR0JXX2_9EURO</name>
<accession>A0ABR0JXX2</accession>
<feature type="transmembrane region" description="Helical" evidence="8">
    <location>
        <begin position="680"/>
        <end position="700"/>
    </location>
</feature>
<dbReference type="Pfam" id="PF02714">
    <property type="entry name" value="RSN1_7TM"/>
    <property type="match status" value="1"/>
</dbReference>
<feature type="transmembrane region" description="Helical" evidence="8">
    <location>
        <begin position="109"/>
        <end position="132"/>
    </location>
</feature>
<evidence type="ECO:0000256" key="8">
    <source>
        <dbReference type="SAM" id="Phobius"/>
    </source>
</evidence>
<reference evidence="13 14" key="1">
    <citation type="submission" date="2023-08" db="EMBL/GenBank/DDBJ databases">
        <title>Black Yeasts Isolated from many extreme environments.</title>
        <authorList>
            <person name="Coleine C."/>
            <person name="Stajich J.E."/>
            <person name="Selbmann L."/>
        </authorList>
    </citation>
    <scope>NUCLEOTIDE SEQUENCE [LARGE SCALE GENOMIC DNA]</scope>
    <source>
        <strain evidence="13 14">CCFEE 5885</strain>
    </source>
</reference>
<feature type="transmembrane region" description="Helical" evidence="8">
    <location>
        <begin position="537"/>
        <end position="566"/>
    </location>
</feature>
<feature type="domain" description="CSC1/OSCA1-like cytosolic" evidence="12">
    <location>
        <begin position="204"/>
        <end position="386"/>
    </location>
</feature>
<evidence type="ECO:0000259" key="9">
    <source>
        <dbReference type="Pfam" id="PF02714"/>
    </source>
</evidence>
<feature type="domain" description="CSC1/OSCA1-like 7TM region" evidence="9">
    <location>
        <begin position="399"/>
        <end position="669"/>
    </location>
</feature>
<feature type="transmembrane region" description="Helical" evidence="8">
    <location>
        <begin position="490"/>
        <end position="517"/>
    </location>
</feature>
<evidence type="ECO:0000256" key="2">
    <source>
        <dbReference type="ARBA" id="ARBA00007779"/>
    </source>
</evidence>
<keyword evidence="14" id="KW-1185">Reference proteome</keyword>
<dbReference type="PANTHER" id="PTHR13018:SF26">
    <property type="entry name" value="DOMAIN PROTEIN, PUTATIVE (AFU_ORTHOLOGUE AFUA_5G10920)-RELATED"/>
    <property type="match status" value="1"/>
</dbReference>
<feature type="domain" description="10TM putative phosphate transporter extracellular tail" evidence="10">
    <location>
        <begin position="799"/>
        <end position="861"/>
    </location>
</feature>
<comment type="subcellular location">
    <subcellularLocation>
        <location evidence="1">Membrane</location>
        <topology evidence="1">Multi-pass membrane protein</topology>
    </subcellularLocation>
</comment>
<organism evidence="13 14">
    <name type="scientific">Lithohypha guttulata</name>
    <dbReference type="NCBI Taxonomy" id="1690604"/>
    <lineage>
        <taxon>Eukaryota</taxon>
        <taxon>Fungi</taxon>
        <taxon>Dikarya</taxon>
        <taxon>Ascomycota</taxon>
        <taxon>Pezizomycotina</taxon>
        <taxon>Eurotiomycetes</taxon>
        <taxon>Chaetothyriomycetidae</taxon>
        <taxon>Chaetothyriales</taxon>
        <taxon>Trichomeriaceae</taxon>
        <taxon>Lithohypha</taxon>
    </lineage>
</organism>
<evidence type="ECO:0000259" key="12">
    <source>
        <dbReference type="Pfam" id="PF14703"/>
    </source>
</evidence>
<proteinExistence type="inferred from homology"/>
<evidence type="ECO:0000256" key="4">
    <source>
        <dbReference type="ARBA" id="ARBA00022692"/>
    </source>
</evidence>
<evidence type="ECO:0000256" key="7">
    <source>
        <dbReference type="SAM" id="MobiDB-lite"/>
    </source>
</evidence>
<keyword evidence="4 8" id="KW-0812">Transmembrane</keyword>
<dbReference type="Pfam" id="PF12621">
    <property type="entry name" value="PHM7_ext"/>
    <property type="match status" value="1"/>
</dbReference>
<dbReference type="InterPro" id="IPR032880">
    <property type="entry name" value="CSC1/OSCA1-like_N"/>
</dbReference>
<dbReference type="InterPro" id="IPR027815">
    <property type="entry name" value="CSC1/OSCA1-like_cyt"/>
</dbReference>
<feature type="region of interest" description="Disordered" evidence="7">
    <location>
        <begin position="875"/>
        <end position="898"/>
    </location>
</feature>
<keyword evidence="6 8" id="KW-0472">Membrane</keyword>
<dbReference type="Pfam" id="PF13967">
    <property type="entry name" value="RSN1_TM"/>
    <property type="match status" value="1"/>
</dbReference>
<dbReference type="Proteomes" id="UP001345013">
    <property type="component" value="Unassembled WGS sequence"/>
</dbReference>
<feature type="transmembrane region" description="Helical" evidence="8">
    <location>
        <begin position="602"/>
        <end position="628"/>
    </location>
</feature>
<feature type="transmembrane region" description="Helical" evidence="8">
    <location>
        <begin position="30"/>
        <end position="51"/>
    </location>
</feature>
<keyword evidence="5 8" id="KW-1133">Transmembrane helix</keyword>
<dbReference type="InterPro" id="IPR045122">
    <property type="entry name" value="Csc1-like"/>
</dbReference>
<feature type="transmembrane region" description="Helical" evidence="8">
    <location>
        <begin position="657"/>
        <end position="674"/>
    </location>
</feature>
<evidence type="ECO:0000256" key="1">
    <source>
        <dbReference type="ARBA" id="ARBA00004141"/>
    </source>
</evidence>